<protein>
    <submittedName>
        <fullName evidence="3">Uncharacterized protein</fullName>
    </submittedName>
</protein>
<reference evidence="3" key="1">
    <citation type="submission" date="2020-07" db="EMBL/GenBank/DDBJ databases">
        <title>Huge and variable diversity of episymbiotic CPR bacteria and DPANN archaea in groundwater ecosystems.</title>
        <authorList>
            <person name="He C.Y."/>
            <person name="Keren R."/>
            <person name="Whittaker M."/>
            <person name="Farag I.F."/>
            <person name="Doudna J."/>
            <person name="Cate J.H.D."/>
            <person name="Banfield J.F."/>
        </authorList>
    </citation>
    <scope>NUCLEOTIDE SEQUENCE</scope>
    <source>
        <strain evidence="3">NC_groundwater_17_Pr7_B-0.1um_64_12</strain>
    </source>
</reference>
<dbReference type="Proteomes" id="UP000727962">
    <property type="component" value="Unassembled WGS sequence"/>
</dbReference>
<accession>A0A931LS85</accession>
<evidence type="ECO:0000313" key="3">
    <source>
        <dbReference type="EMBL" id="MBI1756503.1"/>
    </source>
</evidence>
<keyword evidence="2" id="KW-0472">Membrane</keyword>
<dbReference type="EMBL" id="JACOSL010000032">
    <property type="protein sequence ID" value="MBI1756503.1"/>
    <property type="molecule type" value="Genomic_DNA"/>
</dbReference>
<sequence length="110" mass="11985">MSPLLGFPLAAIESDMIAAVTVPIVFATIPIVAMLLRHQRRMAELIHGAPTGRQAELIEQLRQDIAGQRKEIADLRELMHQQTIALDSGVSARLQPPASPAEVSTRAIEQ</sequence>
<evidence type="ECO:0000256" key="1">
    <source>
        <dbReference type="SAM" id="MobiDB-lite"/>
    </source>
</evidence>
<name>A0A931LS85_FIMGI</name>
<organism evidence="3 4">
    <name type="scientific">Fimbriimonas ginsengisoli</name>
    <dbReference type="NCBI Taxonomy" id="1005039"/>
    <lineage>
        <taxon>Bacteria</taxon>
        <taxon>Bacillati</taxon>
        <taxon>Armatimonadota</taxon>
        <taxon>Fimbriimonadia</taxon>
        <taxon>Fimbriimonadales</taxon>
        <taxon>Fimbriimonadaceae</taxon>
        <taxon>Fimbriimonas</taxon>
    </lineage>
</organism>
<feature type="transmembrane region" description="Helical" evidence="2">
    <location>
        <begin position="16"/>
        <end position="36"/>
    </location>
</feature>
<evidence type="ECO:0000313" key="4">
    <source>
        <dbReference type="Proteomes" id="UP000727962"/>
    </source>
</evidence>
<comment type="caution">
    <text evidence="3">The sequence shown here is derived from an EMBL/GenBank/DDBJ whole genome shotgun (WGS) entry which is preliminary data.</text>
</comment>
<feature type="region of interest" description="Disordered" evidence="1">
    <location>
        <begin position="89"/>
        <end position="110"/>
    </location>
</feature>
<dbReference type="AlphaFoldDB" id="A0A931LS85"/>
<keyword evidence="2" id="KW-1133">Transmembrane helix</keyword>
<proteinExistence type="predicted"/>
<evidence type="ECO:0000256" key="2">
    <source>
        <dbReference type="SAM" id="Phobius"/>
    </source>
</evidence>
<keyword evidence="2" id="KW-0812">Transmembrane</keyword>
<gene>
    <name evidence="3" type="ORF">HYR64_05290</name>
</gene>